<dbReference type="PANTHER" id="PTHR24186:SF50">
    <property type="entry name" value="ANKYRIN REPEAT-CONTAINING PROTEIN ITN1-LIKE ISOFORM X1"/>
    <property type="match status" value="1"/>
</dbReference>
<dbReference type="Pfam" id="PF13857">
    <property type="entry name" value="Ank_5"/>
    <property type="match status" value="1"/>
</dbReference>
<keyword evidence="2 3" id="KW-0040">ANK repeat</keyword>
<dbReference type="SMART" id="SM00248">
    <property type="entry name" value="ANK"/>
    <property type="match status" value="7"/>
</dbReference>
<dbReference type="Pfam" id="PF12796">
    <property type="entry name" value="Ank_2"/>
    <property type="match status" value="2"/>
</dbReference>
<proteinExistence type="predicted"/>
<keyword evidence="5" id="KW-1185">Reference proteome</keyword>
<name>A0AAD8RSR2_LOLMU</name>
<accession>A0AAD8RSR2</accession>
<evidence type="ECO:0000256" key="3">
    <source>
        <dbReference type="PROSITE-ProRule" id="PRU00023"/>
    </source>
</evidence>
<dbReference type="PANTHER" id="PTHR24186">
    <property type="entry name" value="PROTEIN PHOSPHATASE 1 REGULATORY SUBUNIT"/>
    <property type="match status" value="1"/>
</dbReference>
<reference evidence="4" key="1">
    <citation type="submission" date="2023-07" db="EMBL/GenBank/DDBJ databases">
        <title>A chromosome-level genome assembly of Lolium multiflorum.</title>
        <authorList>
            <person name="Chen Y."/>
            <person name="Copetti D."/>
            <person name="Kolliker R."/>
            <person name="Studer B."/>
        </authorList>
    </citation>
    <scope>NUCLEOTIDE SEQUENCE</scope>
    <source>
        <strain evidence="4">02402/16</strain>
        <tissue evidence="4">Leaf</tissue>
    </source>
</reference>
<comment type="caution">
    <text evidence="4">The sequence shown here is derived from an EMBL/GenBank/DDBJ whole genome shotgun (WGS) entry which is preliminary data.</text>
</comment>
<dbReference type="EMBL" id="JAUUTY010000005">
    <property type="protein sequence ID" value="KAK1630232.1"/>
    <property type="molecule type" value="Genomic_DNA"/>
</dbReference>
<gene>
    <name evidence="4" type="ORF">QYE76_004547</name>
</gene>
<evidence type="ECO:0000256" key="2">
    <source>
        <dbReference type="ARBA" id="ARBA00023043"/>
    </source>
</evidence>
<dbReference type="AlphaFoldDB" id="A0AAD8RSR2"/>
<keyword evidence="1" id="KW-0677">Repeat</keyword>
<dbReference type="GO" id="GO:0005886">
    <property type="term" value="C:plasma membrane"/>
    <property type="evidence" value="ECO:0007669"/>
    <property type="project" value="TreeGrafter"/>
</dbReference>
<evidence type="ECO:0000313" key="4">
    <source>
        <dbReference type="EMBL" id="KAK1630232.1"/>
    </source>
</evidence>
<protein>
    <submittedName>
        <fullName evidence="4">Uncharacterized protein</fullName>
    </submittedName>
</protein>
<dbReference type="SUPFAM" id="SSF48403">
    <property type="entry name" value="Ankyrin repeat"/>
    <property type="match status" value="1"/>
</dbReference>
<evidence type="ECO:0000313" key="5">
    <source>
        <dbReference type="Proteomes" id="UP001231189"/>
    </source>
</evidence>
<dbReference type="PROSITE" id="PS50088">
    <property type="entry name" value="ANK_REPEAT"/>
    <property type="match status" value="1"/>
</dbReference>
<feature type="repeat" description="ANK" evidence="3">
    <location>
        <begin position="246"/>
        <end position="267"/>
    </location>
</feature>
<organism evidence="4 5">
    <name type="scientific">Lolium multiflorum</name>
    <name type="common">Italian ryegrass</name>
    <name type="synonym">Lolium perenne subsp. multiflorum</name>
    <dbReference type="NCBI Taxonomy" id="4521"/>
    <lineage>
        <taxon>Eukaryota</taxon>
        <taxon>Viridiplantae</taxon>
        <taxon>Streptophyta</taxon>
        <taxon>Embryophyta</taxon>
        <taxon>Tracheophyta</taxon>
        <taxon>Spermatophyta</taxon>
        <taxon>Magnoliopsida</taxon>
        <taxon>Liliopsida</taxon>
        <taxon>Poales</taxon>
        <taxon>Poaceae</taxon>
        <taxon>BOP clade</taxon>
        <taxon>Pooideae</taxon>
        <taxon>Poodae</taxon>
        <taxon>Poeae</taxon>
        <taxon>Poeae Chloroplast Group 2 (Poeae type)</taxon>
        <taxon>Loliodinae</taxon>
        <taxon>Loliinae</taxon>
        <taxon>Lolium</taxon>
    </lineage>
</organism>
<dbReference type="InterPro" id="IPR002110">
    <property type="entry name" value="Ankyrin_rpt"/>
</dbReference>
<sequence length="419" mass="45582">MAPENTRQTPNLYEAFEPNHELLAAAGRGDWARLELLLSKQDDAAACEVVVHIEEPVDVQVEASTAVTPAEAATVARDSVLHVVASRGDGDEFLRSATVIHGKASHLLQSRNSNGDTPLHCATRAGCGKMVTHLVALARKADNGDVGDDEKVKTMLRMQNEQGETVLHEAVRLGNKDMVDRLMSEDPQLARARPADGASPLYLAVSLEHDDIARQLYEKDQALSYSGPDGRNALHVAALKGKDRSSRSTPLHFAASWGEHEVISLLLAADLSSAYQPDIDGSFPIHVAAFANKVKAVSVLLKDREDSAELRDANGRTFLDVAVLEESQSVVTYACKLQSRKFASSVMNMQDKDGNTALHLAVRMGNLWIFNPLMKNREVMLNLRNNMGQTPLDLSWTMIPAGGTFSVPTVSQYMAPSIL</sequence>
<dbReference type="InterPro" id="IPR036770">
    <property type="entry name" value="Ankyrin_rpt-contain_sf"/>
</dbReference>
<dbReference type="Pfam" id="PF00023">
    <property type="entry name" value="Ank"/>
    <property type="match status" value="1"/>
</dbReference>
<dbReference type="PROSITE" id="PS50297">
    <property type="entry name" value="ANK_REP_REGION"/>
    <property type="match status" value="1"/>
</dbReference>
<evidence type="ECO:0000256" key="1">
    <source>
        <dbReference type="ARBA" id="ARBA00022737"/>
    </source>
</evidence>
<dbReference type="Proteomes" id="UP001231189">
    <property type="component" value="Unassembled WGS sequence"/>
</dbReference>
<dbReference type="Gene3D" id="1.25.40.20">
    <property type="entry name" value="Ankyrin repeat-containing domain"/>
    <property type="match status" value="3"/>
</dbReference>